<gene>
    <name evidence="1" type="ORF">POCTA_138.1.T0900061</name>
</gene>
<sequence>METFKLIILAKLNQLILSYPLNQHIMAGFGTNLGRLFRSHQKFRVTYLIRISIQQGNQFCCYQNNPLNLQIDQSNWSENLIKLLKKLFFLIFLNGIRDLQQDVYFSKRLQQKRIYLKIILKFKQQVKSYKQTRIDNNFTSPQNSKEFN</sequence>
<organism evidence="1 2">
    <name type="scientific">Paramecium octaurelia</name>
    <dbReference type="NCBI Taxonomy" id="43137"/>
    <lineage>
        <taxon>Eukaryota</taxon>
        <taxon>Sar</taxon>
        <taxon>Alveolata</taxon>
        <taxon>Ciliophora</taxon>
        <taxon>Intramacronucleata</taxon>
        <taxon>Oligohymenophorea</taxon>
        <taxon>Peniculida</taxon>
        <taxon>Parameciidae</taxon>
        <taxon>Paramecium</taxon>
    </lineage>
</organism>
<accession>A0A8S1WNU0</accession>
<keyword evidence="2" id="KW-1185">Reference proteome</keyword>
<reference evidence="1" key="1">
    <citation type="submission" date="2021-01" db="EMBL/GenBank/DDBJ databases">
        <authorList>
            <consortium name="Genoscope - CEA"/>
            <person name="William W."/>
        </authorList>
    </citation>
    <scope>NUCLEOTIDE SEQUENCE</scope>
</reference>
<proteinExistence type="predicted"/>
<dbReference type="Proteomes" id="UP000683925">
    <property type="component" value="Unassembled WGS sequence"/>
</dbReference>
<evidence type="ECO:0000313" key="2">
    <source>
        <dbReference type="Proteomes" id="UP000683925"/>
    </source>
</evidence>
<dbReference type="AlphaFoldDB" id="A0A8S1WNU0"/>
<comment type="caution">
    <text evidence="1">The sequence shown here is derived from an EMBL/GenBank/DDBJ whole genome shotgun (WGS) entry which is preliminary data.</text>
</comment>
<dbReference type="EMBL" id="CAJJDP010000089">
    <property type="protein sequence ID" value="CAD8187376.1"/>
    <property type="molecule type" value="Genomic_DNA"/>
</dbReference>
<name>A0A8S1WNU0_PAROT</name>
<protein>
    <submittedName>
        <fullName evidence="1">Uncharacterized protein</fullName>
    </submittedName>
</protein>
<evidence type="ECO:0000313" key="1">
    <source>
        <dbReference type="EMBL" id="CAD8187376.1"/>
    </source>
</evidence>